<keyword evidence="5" id="KW-1185">Reference proteome</keyword>
<dbReference type="EMBL" id="AHCF02000013">
    <property type="protein sequence ID" value="ERG61565.1"/>
    <property type="molecule type" value="Genomic_DNA"/>
</dbReference>
<reference evidence="4" key="1">
    <citation type="journal article" date="2012" name="J. Bacteriol.">
        <title>Genome sequences of type strains of seven species of the marine bacterium Pseudoalteromonas.</title>
        <authorList>
            <person name="Xie B.B."/>
            <person name="Shu Y.L."/>
            <person name="Qin Q.L."/>
            <person name="Rong J.C."/>
            <person name="Zhang X.Y."/>
            <person name="Chen X.L."/>
            <person name="Shi M."/>
            <person name="He H.L."/>
            <person name="Zhou B.C."/>
            <person name="Zhang Y.Z."/>
        </authorList>
    </citation>
    <scope>NUCLEOTIDE SEQUENCE [LARGE SCALE GENOMIC DNA]</scope>
    <source>
        <strain evidence="4">NCIMB 2128</strain>
    </source>
</reference>
<dbReference type="Proteomes" id="UP000016534">
    <property type="component" value="Unassembled WGS sequence"/>
</dbReference>
<evidence type="ECO:0000313" key="4">
    <source>
        <dbReference type="EMBL" id="ERG61565.1"/>
    </source>
</evidence>
<accession>A0ABN0NJ54</accession>
<dbReference type="PANTHER" id="PTHR43072">
    <property type="entry name" value="N-ACETYLTRANSFERASE"/>
    <property type="match status" value="1"/>
</dbReference>
<evidence type="ECO:0000256" key="2">
    <source>
        <dbReference type="ARBA" id="ARBA00023315"/>
    </source>
</evidence>
<dbReference type="PROSITE" id="PS51186">
    <property type="entry name" value="GNAT"/>
    <property type="match status" value="1"/>
</dbReference>
<feature type="domain" description="N-acetyltransferase" evidence="3">
    <location>
        <begin position="26"/>
        <end position="177"/>
    </location>
</feature>
<reference evidence="4" key="2">
    <citation type="submission" date="2013-04" db="EMBL/GenBank/DDBJ databases">
        <title>Genome sequence of Pseudoalteromonas undina.</title>
        <authorList>
            <person name="Xie B.-B."/>
            <person name="Rong J.-C."/>
            <person name="Qin Q.-L."/>
            <person name="Shu Y.-L."/>
            <person name="Zhang Y.-Z."/>
        </authorList>
    </citation>
    <scope>NUCLEOTIDE SEQUENCE</scope>
    <source>
        <strain evidence="4">NCIMB 2128</strain>
    </source>
</reference>
<keyword evidence="2" id="KW-0012">Acyltransferase</keyword>
<evidence type="ECO:0000256" key="1">
    <source>
        <dbReference type="ARBA" id="ARBA00022679"/>
    </source>
</evidence>
<organism evidence="4 5">
    <name type="scientific">Pseudoalteromonas undina</name>
    <dbReference type="NCBI Taxonomy" id="43660"/>
    <lineage>
        <taxon>Bacteria</taxon>
        <taxon>Pseudomonadati</taxon>
        <taxon>Pseudomonadota</taxon>
        <taxon>Gammaproteobacteria</taxon>
        <taxon>Alteromonadales</taxon>
        <taxon>Pseudoalteromonadaceae</taxon>
        <taxon>Pseudoalteromonas</taxon>
    </lineage>
</organism>
<protein>
    <submittedName>
        <fullName evidence="4">Acetyltransferase</fullName>
    </submittedName>
</protein>
<keyword evidence="1" id="KW-0808">Transferase</keyword>
<evidence type="ECO:0000259" key="3">
    <source>
        <dbReference type="PROSITE" id="PS51186"/>
    </source>
</evidence>
<dbReference type="PANTHER" id="PTHR43072:SF23">
    <property type="entry name" value="UPF0039 PROTEIN C11D3.02C"/>
    <property type="match status" value="1"/>
</dbReference>
<dbReference type="CDD" id="cd04301">
    <property type="entry name" value="NAT_SF"/>
    <property type="match status" value="1"/>
</dbReference>
<name>A0ABN0NJ54_9GAMM</name>
<gene>
    <name evidence="4" type="ORF">PUND_06532</name>
</gene>
<proteinExistence type="predicted"/>
<dbReference type="InterPro" id="IPR016181">
    <property type="entry name" value="Acyl_CoA_acyltransferase"/>
</dbReference>
<comment type="caution">
    <text evidence="4">The sequence shown here is derived from an EMBL/GenBank/DDBJ whole genome shotgun (WGS) entry which is preliminary data.</text>
</comment>
<dbReference type="Pfam" id="PF00583">
    <property type="entry name" value="Acetyltransf_1"/>
    <property type="match status" value="1"/>
</dbReference>
<dbReference type="SUPFAM" id="SSF55729">
    <property type="entry name" value="Acyl-CoA N-acyltransferases (Nat)"/>
    <property type="match status" value="1"/>
</dbReference>
<sequence>MLFDGCLCNLSYATIDKIDQFYLFSMTIRLAKPDDLTAIVAIYNETIPSRMVTADTEEVTVADKQPWFDSHTAQRPIFVYCENDQVLAWVSYKSFYGRPAYDGTVELSIYITSAAQGKGLGKKLMQFAQQQAQKLDIEVLLGFIFSHNEPSIKLFKHFDFAVWGELPNVARMDNQLYSLTIFGKHLM</sequence>
<dbReference type="InterPro" id="IPR000182">
    <property type="entry name" value="GNAT_dom"/>
</dbReference>
<evidence type="ECO:0000313" key="5">
    <source>
        <dbReference type="Proteomes" id="UP000016534"/>
    </source>
</evidence>
<dbReference type="Gene3D" id="3.40.630.30">
    <property type="match status" value="1"/>
</dbReference>